<accession>A0A844G6E8</accession>
<dbReference type="NCBIfam" id="NF000848">
    <property type="entry name" value="PRK00074.1"/>
    <property type="match status" value="1"/>
</dbReference>
<dbReference type="UniPathway" id="UPA00189">
    <property type="reaction ID" value="UER00296"/>
</dbReference>
<dbReference type="NCBIfam" id="TIGR00884">
    <property type="entry name" value="guaA_Cterm"/>
    <property type="match status" value="1"/>
</dbReference>
<evidence type="ECO:0000256" key="8">
    <source>
        <dbReference type="ARBA" id="ARBA00022962"/>
    </source>
</evidence>
<dbReference type="PRINTS" id="PR00096">
    <property type="entry name" value="GATASE"/>
</dbReference>
<feature type="active site" evidence="9">
    <location>
        <position position="169"/>
    </location>
</feature>
<dbReference type="InterPro" id="IPR017926">
    <property type="entry name" value="GATASE"/>
</dbReference>
<dbReference type="InterPro" id="IPR022310">
    <property type="entry name" value="NAD/GMP_synthase"/>
</dbReference>
<dbReference type="Proteomes" id="UP000435649">
    <property type="component" value="Unassembled WGS sequence"/>
</dbReference>
<dbReference type="CDD" id="cd01742">
    <property type="entry name" value="GATase1_GMP_Synthase"/>
    <property type="match status" value="1"/>
</dbReference>
<dbReference type="SUPFAM" id="SSF52317">
    <property type="entry name" value="Class I glutamine amidotransferase-like"/>
    <property type="match status" value="1"/>
</dbReference>
<dbReference type="Gene3D" id="3.30.300.10">
    <property type="match status" value="1"/>
</dbReference>
<keyword evidence="3 9" id="KW-0436">Ligase</keyword>
<dbReference type="GO" id="GO:0005829">
    <property type="term" value="C:cytosol"/>
    <property type="evidence" value="ECO:0007669"/>
    <property type="project" value="TreeGrafter"/>
</dbReference>
<dbReference type="InterPro" id="IPR004739">
    <property type="entry name" value="GMP_synth_GATase"/>
</dbReference>
<dbReference type="GO" id="GO:0003921">
    <property type="term" value="F:GMP synthase activity"/>
    <property type="evidence" value="ECO:0007669"/>
    <property type="project" value="InterPro"/>
</dbReference>
<keyword evidence="6 9" id="KW-0658">Purine biosynthesis</keyword>
<evidence type="ECO:0000313" key="12">
    <source>
        <dbReference type="EMBL" id="MST98465.1"/>
    </source>
</evidence>
<dbReference type="GO" id="GO:0005524">
    <property type="term" value="F:ATP binding"/>
    <property type="evidence" value="ECO:0007669"/>
    <property type="project" value="UniProtKB-UniRule"/>
</dbReference>
<evidence type="ECO:0000256" key="5">
    <source>
        <dbReference type="ARBA" id="ARBA00022749"/>
    </source>
</evidence>
<evidence type="ECO:0000256" key="4">
    <source>
        <dbReference type="ARBA" id="ARBA00022741"/>
    </source>
</evidence>
<dbReference type="InterPro" id="IPR029062">
    <property type="entry name" value="Class_I_gatase-like"/>
</dbReference>
<dbReference type="InterPro" id="IPR001674">
    <property type="entry name" value="GMP_synth_C"/>
</dbReference>
<keyword evidence="4 9" id="KW-0547">Nucleotide-binding</keyword>
<keyword evidence="7 9" id="KW-0067">ATP-binding</keyword>
<dbReference type="HAMAP" id="MF_00344">
    <property type="entry name" value="GMP_synthase"/>
    <property type="match status" value="1"/>
</dbReference>
<evidence type="ECO:0000256" key="10">
    <source>
        <dbReference type="PROSITE-ProRule" id="PRU00886"/>
    </source>
</evidence>
<evidence type="ECO:0000313" key="13">
    <source>
        <dbReference type="Proteomes" id="UP000435649"/>
    </source>
</evidence>
<comment type="pathway">
    <text evidence="2 9">Purine metabolism; GMP biosynthesis; GMP from XMP (L-Gln route): step 1/1.</text>
</comment>
<feature type="active site" description="Nucleophile" evidence="9">
    <location>
        <position position="81"/>
    </location>
</feature>
<evidence type="ECO:0000259" key="11">
    <source>
        <dbReference type="PROSITE" id="PS51553"/>
    </source>
</evidence>
<dbReference type="PANTHER" id="PTHR11922">
    <property type="entry name" value="GMP SYNTHASE-RELATED"/>
    <property type="match status" value="1"/>
</dbReference>
<keyword evidence="13" id="KW-1185">Reference proteome</keyword>
<comment type="caution">
    <text evidence="12">The sequence shown here is derived from an EMBL/GenBank/DDBJ whole genome shotgun (WGS) entry which is preliminary data.</text>
</comment>
<dbReference type="FunFam" id="3.40.50.880:FF:000001">
    <property type="entry name" value="GMP synthase [glutamine-hydrolyzing]"/>
    <property type="match status" value="1"/>
</dbReference>
<feature type="active site" evidence="9">
    <location>
        <position position="171"/>
    </location>
</feature>
<evidence type="ECO:0000256" key="9">
    <source>
        <dbReference type="HAMAP-Rule" id="MF_00344"/>
    </source>
</evidence>
<dbReference type="SUPFAM" id="SSF54810">
    <property type="entry name" value="GMP synthetase C-terminal dimerisation domain"/>
    <property type="match status" value="1"/>
</dbReference>
<name>A0A844G6E8_9BACT</name>
<dbReference type="InterPro" id="IPR025777">
    <property type="entry name" value="GMPS_ATP_PPase_dom"/>
</dbReference>
<dbReference type="InterPro" id="IPR014729">
    <property type="entry name" value="Rossmann-like_a/b/a_fold"/>
</dbReference>
<dbReference type="SUPFAM" id="SSF52402">
    <property type="entry name" value="Adenine nucleotide alpha hydrolases-like"/>
    <property type="match status" value="1"/>
</dbReference>
<dbReference type="Pfam" id="PF00117">
    <property type="entry name" value="GATase"/>
    <property type="match status" value="1"/>
</dbReference>
<dbReference type="EC" id="6.3.5.2" evidence="9"/>
<dbReference type="PRINTS" id="PR00097">
    <property type="entry name" value="ANTSNTHASEII"/>
</dbReference>
<evidence type="ECO:0000256" key="6">
    <source>
        <dbReference type="ARBA" id="ARBA00022755"/>
    </source>
</evidence>
<evidence type="ECO:0000256" key="7">
    <source>
        <dbReference type="ARBA" id="ARBA00022840"/>
    </source>
</evidence>
<dbReference type="InterPro" id="IPR022955">
    <property type="entry name" value="GMP_synthase"/>
</dbReference>
<dbReference type="AlphaFoldDB" id="A0A844G6E8"/>
<sequence>MSETIIVLDFGSQYSQLIARRIRECRVYSRIMPFNTPAETIRAERPQGIILSGGPSSVYAENAPKCDPAIFELGIPILGICYGLQLMIQTLGGEIARGRAREYGKAILEIAEPGELFVGVSPKTQVWMSHGDKVARMPEGGFRVLGSSGNTEFCAVHMPERNLYGIQFHPEVVHTPEGKSIIGNFCRRICGCAGDWTMESFIEQQLREIRATVGKSNVILGLSGGVDSSVAAALIHKAIGKQLNCIFVNNGVLRKNEAERVRELFGRNFDMKLIYVDATDRFLSKLAGVDEPEKKRKIIGNEFVTVFDEASAKIENAEFLAQGTTYPDVIESVPIDGNPAAMIKSHHNVGGLPEEMKFKLLEPLSRLFKDEVREVGRQLGLPEDVVMRQPFPGPGLAVRHLGAVTRETLDILRDADEIVVDEIKKAGLYYSIWQTFAVFLPVRTVGVMGDERTYDYVIALRAVESSDGMTADWVQLPYDLLGRISSRIINEVNGVNRVVYDITSKPPGTIEWE</sequence>
<dbReference type="PANTHER" id="PTHR11922:SF2">
    <property type="entry name" value="GMP SYNTHASE [GLUTAMINE-HYDROLYZING]"/>
    <property type="match status" value="1"/>
</dbReference>
<dbReference type="CDD" id="cd01997">
    <property type="entry name" value="GMP_synthase_C"/>
    <property type="match status" value="1"/>
</dbReference>
<dbReference type="Gene3D" id="3.40.50.880">
    <property type="match status" value="1"/>
</dbReference>
<dbReference type="Pfam" id="PF00958">
    <property type="entry name" value="GMP_synt_C"/>
    <property type="match status" value="1"/>
</dbReference>
<reference evidence="12 13" key="1">
    <citation type="submission" date="2019-08" db="EMBL/GenBank/DDBJ databases">
        <title>In-depth cultivation of the pig gut microbiome towards novel bacterial diversity and tailored functional studies.</title>
        <authorList>
            <person name="Wylensek D."/>
            <person name="Hitch T.C.A."/>
            <person name="Clavel T."/>
        </authorList>
    </citation>
    <scope>NUCLEOTIDE SEQUENCE [LARGE SCALE GENOMIC DNA]</scope>
    <source>
        <strain evidence="12 13">BBE-744-WT-12</strain>
    </source>
</reference>
<feature type="domain" description="GMPS ATP-PPase" evidence="11">
    <location>
        <begin position="196"/>
        <end position="388"/>
    </location>
</feature>
<comment type="function">
    <text evidence="1 9">Catalyzes the synthesis of GMP from XMP.</text>
</comment>
<feature type="binding site" evidence="10">
    <location>
        <begin position="223"/>
        <end position="229"/>
    </location>
    <ligand>
        <name>ATP</name>
        <dbReference type="ChEBI" id="CHEBI:30616"/>
    </ligand>
</feature>
<dbReference type="Pfam" id="PF02540">
    <property type="entry name" value="NAD_synthase"/>
    <property type="match status" value="1"/>
</dbReference>
<dbReference type="FunFam" id="3.30.300.10:FF:000002">
    <property type="entry name" value="GMP synthase [glutamine-hydrolyzing]"/>
    <property type="match status" value="1"/>
</dbReference>
<evidence type="ECO:0000256" key="3">
    <source>
        <dbReference type="ARBA" id="ARBA00022598"/>
    </source>
</evidence>
<protein>
    <recommendedName>
        <fullName evidence="9">GMP synthase [glutamine-hydrolyzing]</fullName>
        <ecNumber evidence="9">6.3.5.2</ecNumber>
    </recommendedName>
    <alternativeName>
        <fullName evidence="9">GMP synthetase</fullName>
    </alternativeName>
    <alternativeName>
        <fullName evidence="9">Glutamine amidotransferase</fullName>
    </alternativeName>
</protein>
<proteinExistence type="inferred from homology"/>
<evidence type="ECO:0000256" key="1">
    <source>
        <dbReference type="ARBA" id="ARBA00002332"/>
    </source>
</evidence>
<dbReference type="RefSeq" id="WP_154419452.1">
    <property type="nucleotide sequence ID" value="NZ_CALXOB010000052.1"/>
</dbReference>
<evidence type="ECO:0000256" key="2">
    <source>
        <dbReference type="ARBA" id="ARBA00005153"/>
    </source>
</evidence>
<organism evidence="12 13">
    <name type="scientific">Victivallis lenta</name>
    <dbReference type="NCBI Taxonomy" id="2606640"/>
    <lineage>
        <taxon>Bacteria</taxon>
        <taxon>Pseudomonadati</taxon>
        <taxon>Lentisphaerota</taxon>
        <taxon>Lentisphaeria</taxon>
        <taxon>Victivallales</taxon>
        <taxon>Victivallaceae</taxon>
        <taxon>Victivallis</taxon>
    </lineage>
</organism>
<keyword evidence="5 9" id="KW-0332">GMP biosynthesis</keyword>
<gene>
    <name evidence="9 12" type="primary">guaA</name>
    <name evidence="12" type="ORF">FYJ85_15595</name>
</gene>
<dbReference type="EMBL" id="VUNS01000019">
    <property type="protein sequence ID" value="MST98465.1"/>
    <property type="molecule type" value="Genomic_DNA"/>
</dbReference>
<comment type="catalytic activity">
    <reaction evidence="9">
        <text>XMP + L-glutamine + ATP + H2O = GMP + L-glutamate + AMP + diphosphate + 2 H(+)</text>
        <dbReference type="Rhea" id="RHEA:11680"/>
        <dbReference type="ChEBI" id="CHEBI:15377"/>
        <dbReference type="ChEBI" id="CHEBI:15378"/>
        <dbReference type="ChEBI" id="CHEBI:29985"/>
        <dbReference type="ChEBI" id="CHEBI:30616"/>
        <dbReference type="ChEBI" id="CHEBI:33019"/>
        <dbReference type="ChEBI" id="CHEBI:57464"/>
        <dbReference type="ChEBI" id="CHEBI:58115"/>
        <dbReference type="ChEBI" id="CHEBI:58359"/>
        <dbReference type="ChEBI" id="CHEBI:456215"/>
        <dbReference type="EC" id="6.3.5.2"/>
    </reaction>
</comment>
<dbReference type="PRINTS" id="PR00099">
    <property type="entry name" value="CPSGATASE"/>
</dbReference>
<dbReference type="PROSITE" id="PS51273">
    <property type="entry name" value="GATASE_TYPE_1"/>
    <property type="match status" value="1"/>
</dbReference>
<comment type="subunit">
    <text evidence="9">Homodimer.</text>
</comment>
<dbReference type="PROSITE" id="PS51553">
    <property type="entry name" value="GMPS_ATP_PPASE"/>
    <property type="match status" value="1"/>
</dbReference>
<keyword evidence="8 9" id="KW-0315">Glutamine amidotransferase</keyword>
<dbReference type="NCBIfam" id="TIGR00888">
    <property type="entry name" value="guaA_Nterm"/>
    <property type="match status" value="1"/>
</dbReference>
<dbReference type="FunFam" id="3.40.50.620:FF:000001">
    <property type="entry name" value="GMP synthase [glutamine-hydrolyzing]"/>
    <property type="match status" value="1"/>
</dbReference>
<dbReference type="Gene3D" id="3.40.50.620">
    <property type="entry name" value="HUPs"/>
    <property type="match status" value="1"/>
</dbReference>